<sequence length="160" mass="18913">MSSVHSALLFYCESRWLSRGKFLQRVYELKEEITIFLEEENRLEAENFRNDLSAMKLSYLVDTFEKLNNLNLQLQEANTHMLDTSDKVNAFCRKLELWSRKLTQRNLTVFANVDDCTKTYKAEEEHVKVVCVTTENQLAMLAKNFKKYFLVDDKMIASYE</sequence>
<organism evidence="1 2">
    <name type="scientific">Argiope bruennichi</name>
    <name type="common">Wasp spider</name>
    <name type="synonym">Aranea bruennichi</name>
    <dbReference type="NCBI Taxonomy" id="94029"/>
    <lineage>
        <taxon>Eukaryota</taxon>
        <taxon>Metazoa</taxon>
        <taxon>Ecdysozoa</taxon>
        <taxon>Arthropoda</taxon>
        <taxon>Chelicerata</taxon>
        <taxon>Arachnida</taxon>
        <taxon>Araneae</taxon>
        <taxon>Araneomorphae</taxon>
        <taxon>Entelegynae</taxon>
        <taxon>Araneoidea</taxon>
        <taxon>Araneidae</taxon>
        <taxon>Argiope</taxon>
    </lineage>
</organism>
<accession>A0A8T0FG09</accession>
<reference evidence="1" key="2">
    <citation type="submission" date="2020-06" db="EMBL/GenBank/DDBJ databases">
        <authorList>
            <person name="Sheffer M."/>
        </authorList>
    </citation>
    <scope>NUCLEOTIDE SEQUENCE</scope>
</reference>
<name>A0A8T0FG09_ARGBR</name>
<comment type="caution">
    <text evidence="1">The sequence shown here is derived from an EMBL/GenBank/DDBJ whole genome shotgun (WGS) entry which is preliminary data.</text>
</comment>
<gene>
    <name evidence="1" type="ORF">HNY73_005067</name>
</gene>
<dbReference type="Proteomes" id="UP000807504">
    <property type="component" value="Unassembled WGS sequence"/>
</dbReference>
<keyword evidence="2" id="KW-1185">Reference proteome</keyword>
<protein>
    <submittedName>
        <fullName evidence="1">Zinc finger BED domain-containing protein 5</fullName>
    </submittedName>
</protein>
<dbReference type="AlphaFoldDB" id="A0A8T0FG09"/>
<evidence type="ECO:0000313" key="1">
    <source>
        <dbReference type="EMBL" id="KAF8789976.1"/>
    </source>
</evidence>
<evidence type="ECO:0000313" key="2">
    <source>
        <dbReference type="Proteomes" id="UP000807504"/>
    </source>
</evidence>
<reference evidence="1" key="1">
    <citation type="journal article" date="2020" name="bioRxiv">
        <title>Chromosome-level reference genome of the European wasp spider Argiope bruennichi: a resource for studies on range expansion and evolutionary adaptation.</title>
        <authorList>
            <person name="Sheffer M.M."/>
            <person name="Hoppe A."/>
            <person name="Krehenwinkel H."/>
            <person name="Uhl G."/>
            <person name="Kuss A.W."/>
            <person name="Jensen L."/>
            <person name="Jensen C."/>
            <person name="Gillespie R.G."/>
            <person name="Hoff K.J."/>
            <person name="Prost S."/>
        </authorList>
    </citation>
    <scope>NUCLEOTIDE SEQUENCE</scope>
</reference>
<dbReference type="EMBL" id="JABXBU010000011">
    <property type="protein sequence ID" value="KAF8789976.1"/>
    <property type="molecule type" value="Genomic_DNA"/>
</dbReference>
<dbReference type="PANTHER" id="PTHR45913:SF19">
    <property type="entry name" value="LOW QUALITY PROTEIN: ZINC FINGER BED DOMAIN-CONTAINING PROTEIN 5-LIKE"/>
    <property type="match status" value="1"/>
</dbReference>
<proteinExistence type="predicted"/>
<dbReference type="PANTHER" id="PTHR45913">
    <property type="entry name" value="EPM2A-INTERACTING PROTEIN 1"/>
    <property type="match status" value="1"/>
</dbReference>